<dbReference type="AlphaFoldDB" id="A0A2R6NMQ3"/>
<organism evidence="5 6">
    <name type="scientific">Hermanssonia centrifuga</name>
    <dbReference type="NCBI Taxonomy" id="98765"/>
    <lineage>
        <taxon>Eukaryota</taxon>
        <taxon>Fungi</taxon>
        <taxon>Dikarya</taxon>
        <taxon>Basidiomycota</taxon>
        <taxon>Agaricomycotina</taxon>
        <taxon>Agaricomycetes</taxon>
        <taxon>Polyporales</taxon>
        <taxon>Meruliaceae</taxon>
        <taxon>Hermanssonia</taxon>
    </lineage>
</organism>
<dbReference type="Proteomes" id="UP000186601">
    <property type="component" value="Unassembled WGS sequence"/>
</dbReference>
<dbReference type="OrthoDB" id="434771at2759"/>
<proteinExistence type="predicted"/>
<feature type="region of interest" description="Disordered" evidence="3">
    <location>
        <begin position="670"/>
        <end position="804"/>
    </location>
</feature>
<feature type="region of interest" description="Disordered" evidence="3">
    <location>
        <begin position="1"/>
        <end position="27"/>
    </location>
</feature>
<accession>A0A2R6NMQ3</accession>
<dbReference type="CDD" id="cd12148">
    <property type="entry name" value="fungal_TF_MHR"/>
    <property type="match status" value="1"/>
</dbReference>
<keyword evidence="2" id="KW-0539">Nucleus</keyword>
<dbReference type="GO" id="GO:0006351">
    <property type="term" value="P:DNA-templated transcription"/>
    <property type="evidence" value="ECO:0007669"/>
    <property type="project" value="InterPro"/>
</dbReference>
<keyword evidence="6" id="KW-1185">Reference proteome</keyword>
<dbReference type="GO" id="GO:0008270">
    <property type="term" value="F:zinc ion binding"/>
    <property type="evidence" value="ECO:0007669"/>
    <property type="project" value="InterPro"/>
</dbReference>
<evidence type="ECO:0000256" key="1">
    <source>
        <dbReference type="ARBA" id="ARBA00022723"/>
    </source>
</evidence>
<dbReference type="PROSITE" id="PS00463">
    <property type="entry name" value="ZN2_CY6_FUNGAL_1"/>
    <property type="match status" value="1"/>
</dbReference>
<dbReference type="CDD" id="cd00067">
    <property type="entry name" value="GAL4"/>
    <property type="match status" value="1"/>
</dbReference>
<evidence type="ECO:0000256" key="2">
    <source>
        <dbReference type="ARBA" id="ARBA00023242"/>
    </source>
</evidence>
<dbReference type="InterPro" id="IPR036864">
    <property type="entry name" value="Zn2-C6_fun-type_DNA-bd_sf"/>
</dbReference>
<dbReference type="GO" id="GO:0003677">
    <property type="term" value="F:DNA binding"/>
    <property type="evidence" value="ECO:0007669"/>
    <property type="project" value="InterPro"/>
</dbReference>
<gene>
    <name evidence="5" type="ORF">PHLCEN_2v10588</name>
</gene>
<feature type="domain" description="Zn(2)-C6 fungal-type" evidence="4">
    <location>
        <begin position="42"/>
        <end position="72"/>
    </location>
</feature>
<dbReference type="Pfam" id="PF04082">
    <property type="entry name" value="Fungal_trans"/>
    <property type="match status" value="1"/>
</dbReference>
<evidence type="ECO:0000256" key="3">
    <source>
        <dbReference type="SAM" id="MobiDB-lite"/>
    </source>
</evidence>
<dbReference type="EMBL" id="MLYV02001069">
    <property type="protein sequence ID" value="PSR73669.1"/>
    <property type="molecule type" value="Genomic_DNA"/>
</dbReference>
<evidence type="ECO:0000313" key="5">
    <source>
        <dbReference type="EMBL" id="PSR73669.1"/>
    </source>
</evidence>
<dbReference type="SUPFAM" id="SSF57701">
    <property type="entry name" value="Zn2/Cys6 DNA-binding domain"/>
    <property type="match status" value="1"/>
</dbReference>
<dbReference type="InterPro" id="IPR001138">
    <property type="entry name" value="Zn2Cys6_DnaBD"/>
</dbReference>
<dbReference type="Gene3D" id="4.10.240.10">
    <property type="entry name" value="Zn(2)-C6 fungal-type DNA-binding domain"/>
    <property type="match status" value="1"/>
</dbReference>
<evidence type="ECO:0000313" key="6">
    <source>
        <dbReference type="Proteomes" id="UP000186601"/>
    </source>
</evidence>
<dbReference type="Pfam" id="PF00172">
    <property type="entry name" value="Zn_clus"/>
    <property type="match status" value="1"/>
</dbReference>
<reference evidence="5 6" key="1">
    <citation type="submission" date="2018-02" db="EMBL/GenBank/DDBJ databases">
        <title>Genome sequence of the basidiomycete white-rot fungus Phlebia centrifuga.</title>
        <authorList>
            <person name="Granchi Z."/>
            <person name="Peng M."/>
            <person name="de Vries R.P."/>
            <person name="Hilden K."/>
            <person name="Makela M.R."/>
            <person name="Grigoriev I."/>
            <person name="Riley R."/>
        </authorList>
    </citation>
    <scope>NUCLEOTIDE SEQUENCE [LARGE SCALE GENOMIC DNA]</scope>
    <source>
        <strain evidence="5 6">FBCC195</strain>
    </source>
</reference>
<sequence>MADSNERPPNHQSKKKKVDDQAVPPDIGLKPVQLQRRRVWRACESCRRKKIKCDGNEPTCAQCASSKSQCTWLQTKDRAALSRHYVQELEARLLHMETLFQHVAPILEQVGQANGIDVSGLPSAASGSEPATSNFLQNMLSMNKDLPGSSTTRSTSPNPVKAEDDMSESFGQLALDEHGQMRWIGSSSTMSLIQSFRTLTSSPLHRVSPMEEDPLAPGPSVNKLYFPASVFFGKIRVLPGPEEVEYPPRDLADKLVEAYFARFHYLMPILDKPSFLRRYDHLMNHTTDANLARAQTAFLALVHSVFACGAKMVDDPRLSAGEGLDDAGMGMVYYERALILQYISHTSMQVEHVQCFLLMSSFLCSVNCLPQAWILVGQAVRIAQDIGLHRSPRRLLISPIEKETRRKVWWGCYILDRMLALALGRPLGIADSDCDAEPPVDVDDEDLPQYFAGATMSRNSPALMKGFLELTFLYKIAGQVLREVYSLDKCKEYLEPQKRAELNASVESLDKALTKWCDDLPVVFKSNPVTDKQVSMAAVLCTHYYSILTTLHRNFLPVKPDQPVSPRSTAKAVSTARACIRLAPSIKNVVPPSHHLAFFIQNLFSSAVIILLYAMHTTDIGASQAAMEEARSCLGILESWEGYWPGARKCKELLDDLAGTANEAIKAAVINQTRGNPPPSNPSSSTSQSTMGSGAPSPSTQPDGRVTGPASERMMKGRPRRNRSRDVRLSPRLLPTSGYHRHDPISQRARSTSRKRPHDESDFQDFGNHSLAGILSGSYPGRSTLSSHSSPISVNSHPSPPSRLEATLEASPTMVPINSFNVNIPPQSPTVQVPSSRFSYDFGVSQSPPPDNRWPASNVPNIPLLYDSSPQGNASGYSSTNYMMQPPTLDSSYIPYDASDLGMGLSALSTTPPSAGFTGPGLPFRGLDYIRNYNPGGYAVGGDQEGLWQTFDPSAFGLDPEIPFTLGDLPEAAEPEDGHHWDGQ</sequence>
<dbReference type="SMART" id="SM00066">
    <property type="entry name" value="GAL4"/>
    <property type="match status" value="1"/>
</dbReference>
<protein>
    <recommendedName>
        <fullName evidence="4">Zn(2)-C6 fungal-type domain-containing protein</fullName>
    </recommendedName>
</protein>
<dbReference type="InterPro" id="IPR050987">
    <property type="entry name" value="AtrR-like"/>
</dbReference>
<keyword evidence="1" id="KW-0479">Metal-binding</keyword>
<dbReference type="SMART" id="SM00906">
    <property type="entry name" value="Fungal_trans"/>
    <property type="match status" value="1"/>
</dbReference>
<feature type="compositionally biased region" description="Low complexity" evidence="3">
    <location>
        <begin position="786"/>
        <end position="797"/>
    </location>
</feature>
<feature type="compositionally biased region" description="Polar residues" evidence="3">
    <location>
        <begin position="148"/>
        <end position="158"/>
    </location>
</feature>
<evidence type="ECO:0000259" key="4">
    <source>
        <dbReference type="PROSITE" id="PS50048"/>
    </source>
</evidence>
<dbReference type="GO" id="GO:0000981">
    <property type="term" value="F:DNA-binding transcription factor activity, RNA polymerase II-specific"/>
    <property type="evidence" value="ECO:0007669"/>
    <property type="project" value="InterPro"/>
</dbReference>
<dbReference type="STRING" id="98765.A0A2R6NMQ3"/>
<dbReference type="PANTHER" id="PTHR46910">
    <property type="entry name" value="TRANSCRIPTION FACTOR PDR1"/>
    <property type="match status" value="1"/>
</dbReference>
<dbReference type="PANTHER" id="PTHR46910:SF1">
    <property type="entry name" value="MISCELLANEOUS ZN(II)2CYS6 TRANSCRIPTION FACTOR (EUROFUNG)-RELATED"/>
    <property type="match status" value="1"/>
</dbReference>
<dbReference type="InterPro" id="IPR007219">
    <property type="entry name" value="XnlR_reg_dom"/>
</dbReference>
<name>A0A2R6NMQ3_9APHY</name>
<comment type="caution">
    <text evidence="5">The sequence shown here is derived from an EMBL/GenBank/DDBJ whole genome shotgun (WGS) entry which is preliminary data.</text>
</comment>
<feature type="region of interest" description="Disordered" evidence="3">
    <location>
        <begin position="141"/>
        <end position="165"/>
    </location>
</feature>
<dbReference type="PROSITE" id="PS50048">
    <property type="entry name" value="ZN2_CY6_FUNGAL_2"/>
    <property type="match status" value="1"/>
</dbReference>